<evidence type="ECO:0000256" key="11">
    <source>
        <dbReference type="ARBA" id="ARBA00023211"/>
    </source>
</evidence>
<dbReference type="InterPro" id="IPR029016">
    <property type="entry name" value="GAF-like_dom_sf"/>
</dbReference>
<keyword evidence="5" id="KW-0547">Nucleotide-binding</keyword>
<dbReference type="Pfam" id="PF07228">
    <property type="entry name" value="SpoIIE"/>
    <property type="match status" value="1"/>
</dbReference>
<keyword evidence="6" id="KW-0418">Kinase</keyword>
<evidence type="ECO:0000256" key="8">
    <source>
        <dbReference type="ARBA" id="ARBA00022840"/>
    </source>
</evidence>
<dbReference type="InterPro" id="IPR013767">
    <property type="entry name" value="PAS_fold"/>
</dbReference>
<evidence type="ECO:0000256" key="14">
    <source>
        <dbReference type="ARBA" id="ARBA00075117"/>
    </source>
</evidence>
<dbReference type="SMART" id="SM00331">
    <property type="entry name" value="PP2C_SIG"/>
    <property type="match status" value="1"/>
</dbReference>
<dbReference type="Gene3D" id="3.60.40.10">
    <property type="entry name" value="PPM-type phosphatase domain"/>
    <property type="match status" value="1"/>
</dbReference>
<dbReference type="SMART" id="SM00065">
    <property type="entry name" value="GAF"/>
    <property type="match status" value="1"/>
</dbReference>
<dbReference type="InterPro" id="IPR001932">
    <property type="entry name" value="PPM-type_phosphatase-like_dom"/>
</dbReference>
<comment type="catalytic activity">
    <reaction evidence="12">
        <text>O-phospho-L-seryl-[protein] + H2O = L-seryl-[protein] + phosphate</text>
        <dbReference type="Rhea" id="RHEA:20629"/>
        <dbReference type="Rhea" id="RHEA-COMP:9863"/>
        <dbReference type="Rhea" id="RHEA-COMP:11604"/>
        <dbReference type="ChEBI" id="CHEBI:15377"/>
        <dbReference type="ChEBI" id="CHEBI:29999"/>
        <dbReference type="ChEBI" id="CHEBI:43474"/>
        <dbReference type="ChEBI" id="CHEBI:83421"/>
        <dbReference type="EC" id="3.1.3.16"/>
    </reaction>
</comment>
<dbReference type="AlphaFoldDB" id="A0A9P2TC39"/>
<proteinExistence type="predicted"/>
<evidence type="ECO:0000259" key="17">
    <source>
        <dbReference type="SMART" id="SM00091"/>
    </source>
</evidence>
<dbReference type="GO" id="GO:0004722">
    <property type="term" value="F:protein serine/threonine phosphatase activity"/>
    <property type="evidence" value="ECO:0007669"/>
    <property type="project" value="UniProtKB-EC"/>
</dbReference>
<dbReference type="GO" id="GO:0046872">
    <property type="term" value="F:metal ion binding"/>
    <property type="evidence" value="ECO:0007669"/>
    <property type="project" value="UniProtKB-KW"/>
</dbReference>
<evidence type="ECO:0000256" key="10">
    <source>
        <dbReference type="ARBA" id="ARBA00022912"/>
    </source>
</evidence>
<accession>A0A9P2TC39</accession>
<comment type="caution">
    <text evidence="19">The sequence shown here is derived from an EMBL/GenBank/DDBJ whole genome shotgun (WGS) entry which is preliminary data.</text>
</comment>
<evidence type="ECO:0000256" key="13">
    <source>
        <dbReference type="ARBA" id="ARBA00056274"/>
    </source>
</evidence>
<evidence type="ECO:0000259" key="16">
    <source>
        <dbReference type="SMART" id="SM00065"/>
    </source>
</evidence>
<keyword evidence="4" id="KW-0479">Metal-binding</keyword>
<keyword evidence="7" id="KW-0378">Hydrolase</keyword>
<dbReference type="EC" id="3.1.3.16" evidence="1"/>
<gene>
    <name evidence="19" type="ORF">TM51_06761</name>
</gene>
<keyword evidence="9" id="KW-0460">Magnesium</keyword>
<evidence type="ECO:0000256" key="15">
    <source>
        <dbReference type="ARBA" id="ARBA00081350"/>
    </source>
</evidence>
<keyword evidence="2" id="KW-0597">Phosphoprotein</keyword>
<dbReference type="InterPro" id="IPR000014">
    <property type="entry name" value="PAS"/>
</dbReference>
<feature type="domain" description="PPM-type phosphatase" evidence="18">
    <location>
        <begin position="347"/>
        <end position="565"/>
    </location>
</feature>
<keyword evidence="3" id="KW-0808">Transferase</keyword>
<dbReference type="InterPro" id="IPR035965">
    <property type="entry name" value="PAS-like_dom_sf"/>
</dbReference>
<dbReference type="EMBL" id="AOSG01000031">
    <property type="protein sequence ID" value="EOR71620.1"/>
    <property type="molecule type" value="Genomic_DNA"/>
</dbReference>
<feature type="domain" description="PAS" evidence="17">
    <location>
        <begin position="20"/>
        <end position="86"/>
    </location>
</feature>
<evidence type="ECO:0000256" key="12">
    <source>
        <dbReference type="ARBA" id="ARBA00047761"/>
    </source>
</evidence>
<evidence type="ECO:0000256" key="5">
    <source>
        <dbReference type="ARBA" id="ARBA00022741"/>
    </source>
</evidence>
<dbReference type="InterPro" id="IPR003018">
    <property type="entry name" value="GAF"/>
</dbReference>
<evidence type="ECO:0000259" key="18">
    <source>
        <dbReference type="SMART" id="SM00331"/>
    </source>
</evidence>
<reference evidence="19 20" key="1">
    <citation type="journal article" date="2013" name="Genome Announc.">
        <title>Draft Genome Sequence of the Lignocellulose Decomposer Thermobifida fusca Strain TM51.</title>
        <authorList>
            <person name="Toth A."/>
            <person name="Barna T."/>
            <person name="Nagy I."/>
            <person name="Horvath B."/>
            <person name="Nagy I."/>
            <person name="Tancsics A."/>
            <person name="Kriszt B."/>
            <person name="Baka E."/>
            <person name="Fekete C."/>
            <person name="Kukolya J."/>
        </authorList>
    </citation>
    <scope>NUCLEOTIDE SEQUENCE [LARGE SCALE GENOMIC DNA]</scope>
    <source>
        <strain evidence="19 20">TM51</strain>
    </source>
</reference>
<sequence>MRHQAEHGKRSGQAAAADPLLVEKVLTGLDIGIYVTDAQERIVSVNPRAEEILRWSAALLVGSNAHDALHRSANGTLLSPQECKLTQDYQHEFTIRAGSAWFMCGDGGLLPVVWLVAPYRLENGDPGTAVLFHERVFDPEMFGTYDPDHVAALTANLSLISATTTVLTSHVEIAEALRQVVQLVLPRLADWAIVDLIDEHGHVRRAAAIHYHDNRHVRVEELEGSLPPVPPESQMPLSRVLKGAPVSRISPEDYSVPPDAEMAVVQRRLFATTGMHSAIAAPLRGRGGSILGALTLGRSKERPDFTSTEITLVDDIAHQAGLALDYEQQRRVAETMQRYLLPQLPRIPGLEMEARYYPAPQSSRVGGDWYDAFTLADGTLTMVLGDVTGHDLRSAAQMAEIRSMLRAFAWDHTSTPGEIVSRLDQALVTLDAPTMATLIFARLERTADSSWQLAWTNAGHPPPLLLDRDGHSRFLDAENDPLLGIVPFARRQNFTTTLTPSTTVVFYSDGLVESAARPIDTGLESLRDHAARLAHSSLADLCDGLISRVRAAGHDDDVALLALRVTDPQMVPCTPKTQINSASPT</sequence>
<comment type="function">
    <text evidence="13">Primarily acts as an independent SigF regulator that is sensitive to the osmosensory signal, mediating the cross talk of PknD with the SigF regulon. Possesses both phosphatase and kinase activities. The kinase domain functions as a classic anti-sigma factor-like kinase to phosphorylate the anti-anti-sigma factor domain at the canonical regulatory site, and the phosphatase domain antagonizes this activity.</text>
</comment>
<keyword evidence="20" id="KW-1185">Reference proteome</keyword>
<evidence type="ECO:0000256" key="3">
    <source>
        <dbReference type="ARBA" id="ARBA00022679"/>
    </source>
</evidence>
<protein>
    <recommendedName>
        <fullName evidence="1">protein-serine/threonine phosphatase</fullName>
        <ecNumber evidence="1">3.1.3.16</ecNumber>
    </recommendedName>
    <alternativeName>
        <fullName evidence="15">Protein-serine/threonine phosphatase</fullName>
    </alternativeName>
    <alternativeName>
        <fullName evidence="14">Serine/threonine-protein kinase</fullName>
    </alternativeName>
</protein>
<dbReference type="Pfam" id="PF01590">
    <property type="entry name" value="GAF"/>
    <property type="match status" value="1"/>
</dbReference>
<keyword evidence="11" id="KW-0464">Manganese</keyword>
<evidence type="ECO:0000256" key="9">
    <source>
        <dbReference type="ARBA" id="ARBA00022842"/>
    </source>
</evidence>
<feature type="domain" description="GAF" evidence="16">
    <location>
        <begin position="172"/>
        <end position="334"/>
    </location>
</feature>
<evidence type="ECO:0000256" key="2">
    <source>
        <dbReference type="ARBA" id="ARBA00022553"/>
    </source>
</evidence>
<dbReference type="GO" id="GO:0006355">
    <property type="term" value="P:regulation of DNA-templated transcription"/>
    <property type="evidence" value="ECO:0007669"/>
    <property type="project" value="InterPro"/>
</dbReference>
<dbReference type="SUPFAM" id="SSF55785">
    <property type="entry name" value="PYP-like sensor domain (PAS domain)"/>
    <property type="match status" value="1"/>
</dbReference>
<dbReference type="SUPFAM" id="SSF81606">
    <property type="entry name" value="PP2C-like"/>
    <property type="match status" value="1"/>
</dbReference>
<evidence type="ECO:0000256" key="7">
    <source>
        <dbReference type="ARBA" id="ARBA00022801"/>
    </source>
</evidence>
<evidence type="ECO:0000313" key="19">
    <source>
        <dbReference type="EMBL" id="EOR71620.1"/>
    </source>
</evidence>
<keyword evidence="10" id="KW-0904">Protein phosphatase</keyword>
<evidence type="ECO:0000313" key="20">
    <source>
        <dbReference type="Proteomes" id="UP000014184"/>
    </source>
</evidence>
<dbReference type="Proteomes" id="UP000014184">
    <property type="component" value="Unassembled WGS sequence"/>
</dbReference>
<evidence type="ECO:0000256" key="4">
    <source>
        <dbReference type="ARBA" id="ARBA00022723"/>
    </source>
</evidence>
<dbReference type="PANTHER" id="PTHR43156">
    <property type="entry name" value="STAGE II SPORULATION PROTEIN E-RELATED"/>
    <property type="match status" value="1"/>
</dbReference>
<evidence type="ECO:0000256" key="1">
    <source>
        <dbReference type="ARBA" id="ARBA00013081"/>
    </source>
</evidence>
<organism evidence="19 20">
    <name type="scientific">Thermobifida fusca TM51</name>
    <dbReference type="NCBI Taxonomy" id="1169414"/>
    <lineage>
        <taxon>Bacteria</taxon>
        <taxon>Bacillati</taxon>
        <taxon>Actinomycetota</taxon>
        <taxon>Actinomycetes</taxon>
        <taxon>Streptosporangiales</taxon>
        <taxon>Nocardiopsidaceae</taxon>
        <taxon>Thermobifida</taxon>
    </lineage>
</organism>
<dbReference type="Gene3D" id="3.30.450.20">
    <property type="entry name" value="PAS domain"/>
    <property type="match status" value="1"/>
</dbReference>
<dbReference type="InterPro" id="IPR052016">
    <property type="entry name" value="Bact_Sigma-Reg"/>
</dbReference>
<dbReference type="FunFam" id="3.60.40.10:FF:000005">
    <property type="entry name" value="Serine/threonine protein phosphatase"/>
    <property type="match status" value="1"/>
</dbReference>
<dbReference type="GO" id="GO:0005524">
    <property type="term" value="F:ATP binding"/>
    <property type="evidence" value="ECO:0007669"/>
    <property type="project" value="UniProtKB-KW"/>
</dbReference>
<dbReference type="Pfam" id="PF00989">
    <property type="entry name" value="PAS"/>
    <property type="match status" value="1"/>
</dbReference>
<name>A0A9P2TC39_THEFU</name>
<dbReference type="CDD" id="cd00130">
    <property type="entry name" value="PAS"/>
    <property type="match status" value="1"/>
</dbReference>
<dbReference type="PANTHER" id="PTHR43156:SF2">
    <property type="entry name" value="STAGE II SPORULATION PROTEIN E"/>
    <property type="match status" value="1"/>
</dbReference>
<dbReference type="Gene3D" id="3.30.450.40">
    <property type="match status" value="1"/>
</dbReference>
<dbReference type="SMART" id="SM00091">
    <property type="entry name" value="PAS"/>
    <property type="match status" value="1"/>
</dbReference>
<dbReference type="InterPro" id="IPR036457">
    <property type="entry name" value="PPM-type-like_dom_sf"/>
</dbReference>
<keyword evidence="8" id="KW-0067">ATP-binding</keyword>
<dbReference type="SUPFAM" id="SSF55781">
    <property type="entry name" value="GAF domain-like"/>
    <property type="match status" value="1"/>
</dbReference>
<evidence type="ECO:0000256" key="6">
    <source>
        <dbReference type="ARBA" id="ARBA00022777"/>
    </source>
</evidence>
<dbReference type="GO" id="GO:0016301">
    <property type="term" value="F:kinase activity"/>
    <property type="evidence" value="ECO:0007669"/>
    <property type="project" value="UniProtKB-KW"/>
</dbReference>
<dbReference type="RefSeq" id="WP_016188570.1">
    <property type="nucleotide sequence ID" value="NZ_AOSG01000031.1"/>
</dbReference>